<evidence type="ECO:0000313" key="4">
    <source>
        <dbReference type="Proteomes" id="UP000813461"/>
    </source>
</evidence>
<comment type="caution">
    <text evidence="3">The sequence shown here is derived from an EMBL/GenBank/DDBJ whole genome shotgun (WGS) entry which is preliminary data.</text>
</comment>
<organism evidence="3 4">
    <name type="scientific">Paraphoma chrysanthemicola</name>
    <dbReference type="NCBI Taxonomy" id="798071"/>
    <lineage>
        <taxon>Eukaryota</taxon>
        <taxon>Fungi</taxon>
        <taxon>Dikarya</taxon>
        <taxon>Ascomycota</taxon>
        <taxon>Pezizomycotina</taxon>
        <taxon>Dothideomycetes</taxon>
        <taxon>Pleosporomycetidae</taxon>
        <taxon>Pleosporales</taxon>
        <taxon>Pleosporineae</taxon>
        <taxon>Phaeosphaeriaceae</taxon>
        <taxon>Paraphoma</taxon>
    </lineage>
</organism>
<feature type="compositionally biased region" description="Basic and acidic residues" evidence="1">
    <location>
        <begin position="203"/>
        <end position="218"/>
    </location>
</feature>
<dbReference type="PANTHER" id="PTHR13992:SF39">
    <property type="entry name" value="SMRTER, ISOFORM G"/>
    <property type="match status" value="1"/>
</dbReference>
<dbReference type="Gene3D" id="1.10.10.60">
    <property type="entry name" value="Homeodomain-like"/>
    <property type="match status" value="1"/>
</dbReference>
<keyword evidence="4" id="KW-1185">Reference proteome</keyword>
<dbReference type="Pfam" id="PF00249">
    <property type="entry name" value="Myb_DNA-binding"/>
    <property type="match status" value="1"/>
</dbReference>
<evidence type="ECO:0000313" key="3">
    <source>
        <dbReference type="EMBL" id="KAH7094544.1"/>
    </source>
</evidence>
<dbReference type="AlphaFoldDB" id="A0A8K0REG3"/>
<sequence>MARSSPAVPTIRTVTASSQLLDRSDFENPSLVAANDRIFPGHAGGSGVEQPMFTALPSLEATALEGLPQRPVTNVDRWPGLSSYWSVTELQDFDRNVAHFGTDWLAIANHMGTKTHTMIKNQYLRLIESGKADLEQVAQEADARRERGDQLGQPPTPTTAPKRRYESTWRQNESVFWQPQLPHTSKVHKSSLSRSLALKRRRDQPDHSGDEYGNERVRVRLSRFSDLSATPGDDERTHSRNKISGSAKLETNVVTFTSDLGKSHLPSSTKEFPTR</sequence>
<feature type="compositionally biased region" description="Basic residues" evidence="1">
    <location>
        <begin position="185"/>
        <end position="202"/>
    </location>
</feature>
<dbReference type="GO" id="GO:0034967">
    <property type="term" value="C:Set3 complex"/>
    <property type="evidence" value="ECO:0007669"/>
    <property type="project" value="TreeGrafter"/>
</dbReference>
<accession>A0A8K0REG3</accession>
<reference evidence="3" key="1">
    <citation type="journal article" date="2021" name="Nat. Commun.">
        <title>Genetic determinants of endophytism in the Arabidopsis root mycobiome.</title>
        <authorList>
            <person name="Mesny F."/>
            <person name="Miyauchi S."/>
            <person name="Thiergart T."/>
            <person name="Pickel B."/>
            <person name="Atanasova L."/>
            <person name="Karlsson M."/>
            <person name="Huettel B."/>
            <person name="Barry K.W."/>
            <person name="Haridas S."/>
            <person name="Chen C."/>
            <person name="Bauer D."/>
            <person name="Andreopoulos W."/>
            <person name="Pangilinan J."/>
            <person name="LaButti K."/>
            <person name="Riley R."/>
            <person name="Lipzen A."/>
            <person name="Clum A."/>
            <person name="Drula E."/>
            <person name="Henrissat B."/>
            <person name="Kohler A."/>
            <person name="Grigoriev I.V."/>
            <person name="Martin F.M."/>
            <person name="Hacquard S."/>
        </authorList>
    </citation>
    <scope>NUCLEOTIDE SEQUENCE</scope>
    <source>
        <strain evidence="3">MPI-SDFR-AT-0120</strain>
    </source>
</reference>
<proteinExistence type="predicted"/>
<name>A0A8K0REG3_9PLEO</name>
<gene>
    <name evidence="3" type="ORF">FB567DRAFT_585913</name>
</gene>
<dbReference type="PANTHER" id="PTHR13992">
    <property type="entry name" value="NUCLEAR RECEPTOR CO-REPRESSOR RELATED NCOR"/>
    <property type="match status" value="1"/>
</dbReference>
<evidence type="ECO:0000256" key="1">
    <source>
        <dbReference type="SAM" id="MobiDB-lite"/>
    </source>
</evidence>
<dbReference type="SUPFAM" id="SSF46689">
    <property type="entry name" value="Homeodomain-like"/>
    <property type="match status" value="1"/>
</dbReference>
<dbReference type="InterPro" id="IPR051571">
    <property type="entry name" value="N-CoR_corepressor"/>
</dbReference>
<dbReference type="InterPro" id="IPR001005">
    <property type="entry name" value="SANT/Myb"/>
</dbReference>
<dbReference type="GO" id="GO:0006357">
    <property type="term" value="P:regulation of transcription by RNA polymerase II"/>
    <property type="evidence" value="ECO:0007669"/>
    <property type="project" value="TreeGrafter"/>
</dbReference>
<feature type="domain" description="Myb-like" evidence="2">
    <location>
        <begin position="81"/>
        <end position="129"/>
    </location>
</feature>
<feature type="region of interest" description="Disordered" evidence="1">
    <location>
        <begin position="137"/>
        <end position="246"/>
    </location>
</feature>
<dbReference type="OrthoDB" id="10258692at2759"/>
<dbReference type="InterPro" id="IPR009057">
    <property type="entry name" value="Homeodomain-like_sf"/>
</dbReference>
<feature type="compositionally biased region" description="Polar residues" evidence="1">
    <location>
        <begin position="168"/>
        <end position="183"/>
    </location>
</feature>
<protein>
    <recommendedName>
        <fullName evidence="2">Myb-like domain-containing protein</fullName>
    </recommendedName>
</protein>
<dbReference type="SMART" id="SM00717">
    <property type="entry name" value="SANT"/>
    <property type="match status" value="1"/>
</dbReference>
<dbReference type="CDD" id="cd00167">
    <property type="entry name" value="SANT"/>
    <property type="match status" value="1"/>
</dbReference>
<dbReference type="EMBL" id="JAGMVJ010000001">
    <property type="protein sequence ID" value="KAH7094544.1"/>
    <property type="molecule type" value="Genomic_DNA"/>
</dbReference>
<dbReference type="Proteomes" id="UP000813461">
    <property type="component" value="Unassembled WGS sequence"/>
</dbReference>
<evidence type="ECO:0000259" key="2">
    <source>
        <dbReference type="SMART" id="SM00717"/>
    </source>
</evidence>